<reference evidence="2" key="1">
    <citation type="submission" date="2018-05" db="EMBL/GenBank/DDBJ databases">
        <authorList>
            <person name="Lanie J.A."/>
            <person name="Ng W.-L."/>
            <person name="Kazmierczak K.M."/>
            <person name="Andrzejewski T.M."/>
            <person name="Davidsen T.M."/>
            <person name="Wayne K.J."/>
            <person name="Tettelin H."/>
            <person name="Glass J.I."/>
            <person name="Rusch D."/>
            <person name="Podicherti R."/>
            <person name="Tsui H.-C.T."/>
            <person name="Winkler M.E."/>
        </authorList>
    </citation>
    <scope>NUCLEOTIDE SEQUENCE</scope>
</reference>
<feature type="compositionally biased region" description="Polar residues" evidence="1">
    <location>
        <begin position="148"/>
        <end position="166"/>
    </location>
</feature>
<protein>
    <recommendedName>
        <fullName evidence="3">PqqD family protein</fullName>
    </recommendedName>
</protein>
<evidence type="ECO:0000256" key="1">
    <source>
        <dbReference type="SAM" id="MobiDB-lite"/>
    </source>
</evidence>
<dbReference type="AlphaFoldDB" id="A0A381VUX8"/>
<dbReference type="Gene3D" id="1.10.10.1150">
    <property type="entry name" value="Coenzyme PQQ synthesis protein D (PqqD)"/>
    <property type="match status" value="1"/>
</dbReference>
<name>A0A381VUX8_9ZZZZ</name>
<evidence type="ECO:0008006" key="3">
    <source>
        <dbReference type="Google" id="ProtNLM"/>
    </source>
</evidence>
<dbReference type="InterPro" id="IPR041881">
    <property type="entry name" value="PqqD_sf"/>
</dbReference>
<gene>
    <name evidence="2" type="ORF">METZ01_LOCUS96929</name>
</gene>
<evidence type="ECO:0000313" key="2">
    <source>
        <dbReference type="EMBL" id="SVA44075.1"/>
    </source>
</evidence>
<dbReference type="EMBL" id="UINC01009857">
    <property type="protein sequence ID" value="SVA44075.1"/>
    <property type="molecule type" value="Genomic_DNA"/>
</dbReference>
<feature type="region of interest" description="Disordered" evidence="1">
    <location>
        <begin position="131"/>
        <end position="166"/>
    </location>
</feature>
<dbReference type="Pfam" id="PF05402">
    <property type="entry name" value="PqqD"/>
    <property type="match status" value="1"/>
</dbReference>
<sequence length="166" mass="18998">MLNRILYKLKLKKRPPTPDKETLVGMHPLRNQLVEWEVDDRGEVALKIPQTHKKWLRVMAKIFKLPPIRVVVLDEVGSHVWQLCDGYHNIKQIVKSLRDRYKMTRKEAETSLFSYMQTLGKRGIIGFAVPQKKKTVKQPTDQERGGKTNATGPVNNTSPNGATSQV</sequence>
<proteinExistence type="predicted"/>
<dbReference type="InterPro" id="IPR008792">
    <property type="entry name" value="PQQD"/>
</dbReference>
<organism evidence="2">
    <name type="scientific">marine metagenome</name>
    <dbReference type="NCBI Taxonomy" id="408172"/>
    <lineage>
        <taxon>unclassified sequences</taxon>
        <taxon>metagenomes</taxon>
        <taxon>ecological metagenomes</taxon>
    </lineage>
</organism>
<accession>A0A381VUX8</accession>